<evidence type="ECO:0000313" key="2">
    <source>
        <dbReference type="Proteomes" id="UP000178254"/>
    </source>
</evidence>
<dbReference type="EMBL" id="MFRE01000005">
    <property type="protein sequence ID" value="OGH95001.1"/>
    <property type="molecule type" value="Genomic_DNA"/>
</dbReference>
<evidence type="ECO:0000313" key="1">
    <source>
        <dbReference type="EMBL" id="OGH95001.1"/>
    </source>
</evidence>
<reference evidence="1 2" key="1">
    <citation type="journal article" date="2016" name="Nat. Commun.">
        <title>Thousands of microbial genomes shed light on interconnected biogeochemical processes in an aquifer system.</title>
        <authorList>
            <person name="Anantharaman K."/>
            <person name="Brown C.T."/>
            <person name="Hug L.A."/>
            <person name="Sharon I."/>
            <person name="Castelle C.J."/>
            <person name="Probst A.J."/>
            <person name="Thomas B.C."/>
            <person name="Singh A."/>
            <person name="Wilkins M.J."/>
            <person name="Karaoz U."/>
            <person name="Brodie E.L."/>
            <person name="Williams K.H."/>
            <person name="Hubbard S.S."/>
            <person name="Banfield J.F."/>
        </authorList>
    </citation>
    <scope>NUCLEOTIDE SEQUENCE [LARGE SCALE GENOMIC DNA]</scope>
</reference>
<comment type="caution">
    <text evidence="1">The sequence shown here is derived from an EMBL/GenBank/DDBJ whole genome shotgun (WGS) entry which is preliminary data.</text>
</comment>
<evidence type="ECO:0008006" key="3">
    <source>
        <dbReference type="Google" id="ProtNLM"/>
    </source>
</evidence>
<name>A0A1F6PFR7_9BACT</name>
<protein>
    <recommendedName>
        <fullName evidence="3">Methyltransferase type 11 domain-containing protein</fullName>
    </recommendedName>
</protein>
<organism evidence="1 2">
    <name type="scientific">Candidatus Magasanikbacteria bacterium RIFOXYD2_FULL_41_14</name>
    <dbReference type="NCBI Taxonomy" id="1798709"/>
    <lineage>
        <taxon>Bacteria</taxon>
        <taxon>Candidatus Magasanikiibacteriota</taxon>
    </lineage>
</organism>
<sequence length="266" mass="31087">MKKIKITNMPERSWPHNFTNEQIGDRVRKSGAQEKESGIWYIYDRQEDDSTESIDDKHAQSFIQYIENRLADSQFKERKFRILDLGGGGGVYADQLKEVFGDKIEVFTTGLAKQPARDLRRERFEGGLVESSKLPHNYLKWRSIMELSHEDDDGRPKKEFDLIINTWGEFPYGFSVNTDLFGKPDKKKRERWLRSFLGMVVAKLRVDGLASIFPVRMRDRDKFELIMKELEKVYNFQFEFLSKGHSSFHCLKIRKLNGDDGDSGIS</sequence>
<dbReference type="Proteomes" id="UP000178254">
    <property type="component" value="Unassembled WGS sequence"/>
</dbReference>
<accession>A0A1F6PFR7</accession>
<proteinExistence type="predicted"/>
<gene>
    <name evidence="1" type="ORF">A2538_04925</name>
</gene>
<dbReference type="AlphaFoldDB" id="A0A1F6PFR7"/>
<dbReference type="STRING" id="1798709.A2538_04925"/>